<organism evidence="8 9">
    <name type="scientific">Branchiostoma floridae</name>
    <name type="common">Florida lancelet</name>
    <name type="synonym">Amphioxus</name>
    <dbReference type="NCBI Taxonomy" id="7739"/>
    <lineage>
        <taxon>Eukaryota</taxon>
        <taxon>Metazoa</taxon>
        <taxon>Chordata</taxon>
        <taxon>Cephalochordata</taxon>
        <taxon>Leptocardii</taxon>
        <taxon>Amphioxiformes</taxon>
        <taxon>Branchiostomatidae</taxon>
        <taxon>Branchiostoma</taxon>
    </lineage>
</organism>
<evidence type="ECO:0000313" key="9">
    <source>
        <dbReference type="RefSeq" id="XP_035677238.1"/>
    </source>
</evidence>
<dbReference type="PROSITE" id="PS50221">
    <property type="entry name" value="GAIN_B"/>
    <property type="match status" value="1"/>
</dbReference>
<keyword evidence="3" id="KW-1133">Transmembrane helix</keyword>
<dbReference type="Gene3D" id="2.60.220.50">
    <property type="match status" value="1"/>
</dbReference>
<evidence type="ECO:0000256" key="5">
    <source>
        <dbReference type="ARBA" id="ARBA00023157"/>
    </source>
</evidence>
<evidence type="ECO:0000256" key="6">
    <source>
        <dbReference type="SAM" id="MobiDB-lite"/>
    </source>
</evidence>
<proteinExistence type="predicted"/>
<dbReference type="GeneID" id="118416259"/>
<evidence type="ECO:0000259" key="7">
    <source>
        <dbReference type="PROSITE" id="PS50221"/>
    </source>
</evidence>
<feature type="region of interest" description="Disordered" evidence="6">
    <location>
        <begin position="1"/>
        <end position="49"/>
    </location>
</feature>
<sequence>MPQYGDDLFQGSDNELFDSSTNVQLPPSLLGQEQEETNEISRRRRQTGDGTEVERKLVVATLLFKDLGQVMPESYDTSGGLYLPDKPVINSPVLTVAVYDGRNPYYRQGTICTENPPWNGTDIPVVLLDPVFLEFKLLQGENRSKPQCVYWDFNLP</sequence>
<dbReference type="GO" id="GO:0016020">
    <property type="term" value="C:membrane"/>
    <property type="evidence" value="ECO:0007669"/>
    <property type="project" value="UniProtKB-SubCell"/>
</dbReference>
<comment type="subcellular location">
    <subcellularLocation>
        <location evidence="1">Membrane</location>
    </subcellularLocation>
</comment>
<keyword evidence="2" id="KW-0812">Transmembrane</keyword>
<reference evidence="8" key="1">
    <citation type="journal article" date="2020" name="Nat. Ecol. Evol.">
        <title>Deeply conserved synteny resolves early events in vertebrate evolution.</title>
        <authorList>
            <person name="Simakov O."/>
            <person name="Marletaz F."/>
            <person name="Yue J.X."/>
            <person name="O'Connell B."/>
            <person name="Jenkins J."/>
            <person name="Brandt A."/>
            <person name="Calef R."/>
            <person name="Tung C.H."/>
            <person name="Huang T.K."/>
            <person name="Schmutz J."/>
            <person name="Satoh N."/>
            <person name="Yu J.K."/>
            <person name="Putnam N.H."/>
            <person name="Green R.E."/>
            <person name="Rokhsar D.S."/>
        </authorList>
    </citation>
    <scope>NUCLEOTIDE SEQUENCE [LARGE SCALE GENOMIC DNA]</scope>
    <source>
        <strain evidence="8">S238N-H82</strain>
    </source>
</reference>
<dbReference type="InterPro" id="IPR057244">
    <property type="entry name" value="GAIN_B"/>
</dbReference>
<dbReference type="InterPro" id="IPR046338">
    <property type="entry name" value="GAIN_dom_sf"/>
</dbReference>
<keyword evidence="8" id="KW-1185">Reference proteome</keyword>
<feature type="domain" description="GAIN-B" evidence="7">
    <location>
        <begin position="15"/>
        <end position="156"/>
    </location>
</feature>
<accession>A0A9J7L7T5</accession>
<dbReference type="AlphaFoldDB" id="A0A9J7L7T5"/>
<evidence type="ECO:0000256" key="2">
    <source>
        <dbReference type="ARBA" id="ARBA00022692"/>
    </source>
</evidence>
<dbReference type="RefSeq" id="XP_035677238.1">
    <property type="nucleotide sequence ID" value="XM_035821345.1"/>
</dbReference>
<reference evidence="9" key="2">
    <citation type="submission" date="2025-08" db="UniProtKB">
        <authorList>
            <consortium name="RefSeq"/>
        </authorList>
    </citation>
    <scope>IDENTIFICATION</scope>
    <source>
        <strain evidence="9">S238N-H82</strain>
        <tissue evidence="9">Testes</tissue>
    </source>
</reference>
<evidence type="ECO:0000256" key="4">
    <source>
        <dbReference type="ARBA" id="ARBA00023136"/>
    </source>
</evidence>
<name>A0A9J7L7T5_BRAFL</name>
<evidence type="ECO:0000256" key="3">
    <source>
        <dbReference type="ARBA" id="ARBA00022989"/>
    </source>
</evidence>
<dbReference type="Proteomes" id="UP000001554">
    <property type="component" value="Chromosome 5"/>
</dbReference>
<dbReference type="KEGG" id="bfo:118416259"/>
<gene>
    <name evidence="9" type="primary">LOC118416259</name>
</gene>
<keyword evidence="4" id="KW-0472">Membrane</keyword>
<feature type="compositionally biased region" description="Polar residues" evidence="6">
    <location>
        <begin position="11"/>
        <end position="25"/>
    </location>
</feature>
<keyword evidence="5" id="KW-1015">Disulfide bond</keyword>
<evidence type="ECO:0000256" key="1">
    <source>
        <dbReference type="ARBA" id="ARBA00004370"/>
    </source>
</evidence>
<evidence type="ECO:0000313" key="8">
    <source>
        <dbReference type="Proteomes" id="UP000001554"/>
    </source>
</evidence>
<dbReference type="OrthoDB" id="8924025at2759"/>
<protein>
    <submittedName>
        <fullName evidence="9">Cadherin EGF LAG seven-pass G-type receptor 2-like</fullName>
    </submittedName>
</protein>